<organism evidence="2 3">
    <name type="scientific">Billgrantia pellis</name>
    <dbReference type="NCBI Taxonomy" id="2606936"/>
    <lineage>
        <taxon>Bacteria</taxon>
        <taxon>Pseudomonadati</taxon>
        <taxon>Pseudomonadota</taxon>
        <taxon>Gammaproteobacteria</taxon>
        <taxon>Oceanospirillales</taxon>
        <taxon>Halomonadaceae</taxon>
        <taxon>Billgrantia</taxon>
    </lineage>
</organism>
<dbReference type="SMART" id="SM00849">
    <property type="entry name" value="Lactamase_B"/>
    <property type="match status" value="1"/>
</dbReference>
<dbReference type="Pfam" id="PF00753">
    <property type="entry name" value="Lactamase_B"/>
    <property type="match status" value="1"/>
</dbReference>
<dbReference type="EMBL" id="VTPY01000001">
    <property type="protein sequence ID" value="KAA0014175.1"/>
    <property type="molecule type" value="Genomic_DNA"/>
</dbReference>
<dbReference type="RefSeq" id="WP_149326390.1">
    <property type="nucleotide sequence ID" value="NZ_VTPY01000001.1"/>
</dbReference>
<sequence length="286" mass="31795">MTRDTLSNVHVPMTSTKSGTLYDILPDVMGLTVKIVNVYFVGDPESNEDWVLVDAGLPHEKNTLLEAAVRRFGNEARPRAILLTHGHFDHVGSAVELAEHWDVPVYAHPLEMPYLVGEARYPAPDSEVEGGMVASMSRFFPTQPIDLRPRVQALPEDGNVPAMPGWRWVPTPGHSSGHVSFFRETDRALIVGDAFVTVRQDELYQVLTQRQELSGPPRYFTPDWDTARDSVRRLAELGPETAMTGHGVPMKGEAMRRDLSELAANFDRVARPAYGRSVDNDPDKGV</sequence>
<reference evidence="2 3" key="1">
    <citation type="submission" date="2019-08" db="EMBL/GenBank/DDBJ databases">
        <title>Bioinformatics analysis of the strain L3 and L5.</title>
        <authorList>
            <person name="Li X."/>
        </authorList>
    </citation>
    <scope>NUCLEOTIDE SEQUENCE [LARGE SCALE GENOMIC DNA]</scope>
    <source>
        <strain evidence="2 3">L5</strain>
    </source>
</reference>
<evidence type="ECO:0000313" key="3">
    <source>
        <dbReference type="Proteomes" id="UP000486760"/>
    </source>
</evidence>
<keyword evidence="2" id="KW-0378">Hydrolase</keyword>
<name>A0A7V7G2R5_9GAMM</name>
<comment type="caution">
    <text evidence="2">The sequence shown here is derived from an EMBL/GenBank/DDBJ whole genome shotgun (WGS) entry which is preliminary data.</text>
</comment>
<dbReference type="CDD" id="cd07721">
    <property type="entry name" value="yflN-like_MBL-fold"/>
    <property type="match status" value="1"/>
</dbReference>
<dbReference type="AlphaFoldDB" id="A0A7V7G2R5"/>
<dbReference type="Proteomes" id="UP000486760">
    <property type="component" value="Unassembled WGS sequence"/>
</dbReference>
<dbReference type="PANTHER" id="PTHR42951">
    <property type="entry name" value="METALLO-BETA-LACTAMASE DOMAIN-CONTAINING"/>
    <property type="match status" value="1"/>
</dbReference>
<accession>A0A7V7G2R5</accession>
<evidence type="ECO:0000313" key="2">
    <source>
        <dbReference type="EMBL" id="KAA0014175.1"/>
    </source>
</evidence>
<dbReference type="GO" id="GO:0016787">
    <property type="term" value="F:hydrolase activity"/>
    <property type="evidence" value="ECO:0007669"/>
    <property type="project" value="UniProtKB-KW"/>
</dbReference>
<proteinExistence type="predicted"/>
<evidence type="ECO:0000259" key="1">
    <source>
        <dbReference type="SMART" id="SM00849"/>
    </source>
</evidence>
<dbReference type="PANTHER" id="PTHR42951:SF17">
    <property type="entry name" value="METALLO-BETA-LACTAMASE DOMAIN-CONTAINING PROTEIN"/>
    <property type="match status" value="1"/>
</dbReference>
<dbReference type="SUPFAM" id="SSF56281">
    <property type="entry name" value="Metallo-hydrolase/oxidoreductase"/>
    <property type="match status" value="1"/>
</dbReference>
<dbReference type="InterPro" id="IPR001279">
    <property type="entry name" value="Metallo-B-lactamas"/>
</dbReference>
<dbReference type="InterPro" id="IPR050855">
    <property type="entry name" value="NDM-1-like"/>
</dbReference>
<dbReference type="Gene3D" id="3.60.15.10">
    <property type="entry name" value="Ribonuclease Z/Hydroxyacylglutathione hydrolase-like"/>
    <property type="match status" value="1"/>
</dbReference>
<dbReference type="InterPro" id="IPR036866">
    <property type="entry name" value="RibonucZ/Hydroxyglut_hydro"/>
</dbReference>
<keyword evidence="3" id="KW-1185">Reference proteome</keyword>
<feature type="domain" description="Metallo-beta-lactamase" evidence="1">
    <location>
        <begin position="35"/>
        <end position="246"/>
    </location>
</feature>
<protein>
    <submittedName>
        <fullName evidence="2">MBL fold metallo-hydrolase</fullName>
    </submittedName>
</protein>
<gene>
    <name evidence="2" type="ORF">F0A17_00445</name>
</gene>